<dbReference type="Proteomes" id="UP000887580">
    <property type="component" value="Unplaced"/>
</dbReference>
<name>A0AC35FG39_9BILA</name>
<evidence type="ECO:0000313" key="2">
    <source>
        <dbReference type="WBParaSite" id="PS1159_v2.g17206.t1"/>
    </source>
</evidence>
<evidence type="ECO:0000313" key="1">
    <source>
        <dbReference type="Proteomes" id="UP000887580"/>
    </source>
</evidence>
<proteinExistence type="predicted"/>
<organism evidence="1 2">
    <name type="scientific">Panagrolaimus sp. PS1159</name>
    <dbReference type="NCBI Taxonomy" id="55785"/>
    <lineage>
        <taxon>Eukaryota</taxon>
        <taxon>Metazoa</taxon>
        <taxon>Ecdysozoa</taxon>
        <taxon>Nematoda</taxon>
        <taxon>Chromadorea</taxon>
        <taxon>Rhabditida</taxon>
        <taxon>Tylenchina</taxon>
        <taxon>Panagrolaimomorpha</taxon>
        <taxon>Panagrolaimoidea</taxon>
        <taxon>Panagrolaimidae</taxon>
        <taxon>Panagrolaimus</taxon>
    </lineage>
</organism>
<dbReference type="WBParaSite" id="PS1159_v2.g17206.t1">
    <property type="protein sequence ID" value="PS1159_v2.g17206.t1"/>
    <property type="gene ID" value="PS1159_v2.g17206"/>
</dbReference>
<protein>
    <submittedName>
        <fullName evidence="2">Protein kinase domain-containing protein</fullName>
    </submittedName>
</protein>
<sequence>MKTVKEDVERAVMIPMNHPIKVVKMHEPKIQQLSVLYNNLRNVDISDFIIGEKIGGGGFSRIYEGKLDGETVAIKAALKEGRKSIHKELQIYDNIKHPNILQALGYHLAVDDLLFLPMRKFNLSEYFMNYNSIIENSQLIKYCIQITDAVKYLHQTNIIHCDLKTDNILVKDDKGTEIEITDFGCAVDLTRDNATRFNGTKTHMAYELLKSMYSPNPVNFRGTKATDVWAYAITIWQIFSKTEFLPCDFIKTELIIDNYEKGKKLPKPQEMPEKLWKYVFLQCFDLDPSGRPSMNEIYERIQKQLSLATVTNNK</sequence>
<accession>A0AC35FG39</accession>
<reference evidence="2" key="1">
    <citation type="submission" date="2022-11" db="UniProtKB">
        <authorList>
            <consortium name="WormBaseParasite"/>
        </authorList>
    </citation>
    <scope>IDENTIFICATION</scope>
</reference>